<feature type="region of interest" description="Disordered" evidence="1">
    <location>
        <begin position="1"/>
        <end position="22"/>
    </location>
</feature>
<dbReference type="EMBL" id="CP025012">
    <property type="protein sequence ID" value="AUW40953.1"/>
    <property type="molecule type" value="Genomic_DNA"/>
</dbReference>
<sequence>MQHRAPFAETEHPARKISSPSFGNGKLRQHLMILIGVIKRAGRQRYGCIGSGDLKQGVPPFGCGSRRTLGKHKETGSRGSGHDARASSGDDCHSYLASVTGALRSRTFTHRLPRSGLVYWRKIIAGRALIAARIYRGFWTNGNGFLRGIRIGFISGGACIFDLFRQNWHGRIIFASFANVFTLRQVGNRAATP</sequence>
<reference evidence="2 3" key="1">
    <citation type="submission" date="2017-11" db="EMBL/GenBank/DDBJ databases">
        <title>Complete genome of Rhizobium leguminosarum Norway, an ineffective micro-symbiont.</title>
        <authorList>
            <person name="Hoffrichter A."/>
            <person name="Liang J."/>
            <person name="Brachmann A."/>
            <person name="Marin M."/>
        </authorList>
    </citation>
    <scope>NUCLEOTIDE SEQUENCE [LARGE SCALE GENOMIC DNA]</scope>
    <source>
        <strain evidence="2 3">Norway</strain>
    </source>
</reference>
<evidence type="ECO:0000313" key="3">
    <source>
        <dbReference type="Proteomes" id="UP000238523"/>
    </source>
</evidence>
<organism evidence="2 3">
    <name type="scientific">Rhizobium leguminosarum</name>
    <dbReference type="NCBI Taxonomy" id="384"/>
    <lineage>
        <taxon>Bacteria</taxon>
        <taxon>Pseudomonadati</taxon>
        <taxon>Pseudomonadota</taxon>
        <taxon>Alphaproteobacteria</taxon>
        <taxon>Hyphomicrobiales</taxon>
        <taxon>Rhizobiaceae</taxon>
        <taxon>Rhizobium/Agrobacterium group</taxon>
        <taxon>Rhizobium</taxon>
    </lineage>
</organism>
<feature type="region of interest" description="Disordered" evidence="1">
    <location>
        <begin position="66"/>
        <end position="88"/>
    </location>
</feature>
<evidence type="ECO:0000256" key="1">
    <source>
        <dbReference type="SAM" id="MobiDB-lite"/>
    </source>
</evidence>
<protein>
    <submittedName>
        <fullName evidence="2">Uncharacterized protein</fullName>
    </submittedName>
</protein>
<dbReference type="AlphaFoldDB" id="A0A2K9YY80"/>
<accession>A0A2K9YY80</accession>
<evidence type="ECO:0000313" key="2">
    <source>
        <dbReference type="EMBL" id="AUW40953.1"/>
    </source>
</evidence>
<feature type="compositionally biased region" description="Basic and acidic residues" evidence="1">
    <location>
        <begin position="71"/>
        <end position="88"/>
    </location>
</feature>
<proteinExistence type="predicted"/>
<dbReference type="Proteomes" id="UP000238523">
    <property type="component" value="Chromosome"/>
</dbReference>
<name>A0A2K9YY80_RHILE</name>
<gene>
    <name evidence="2" type="ORF">CUJ84_Chr000546</name>
</gene>